<name>A0A181CAL6_9PROT</name>
<evidence type="ECO:0000313" key="2">
    <source>
        <dbReference type="Proteomes" id="UP000502533"/>
    </source>
</evidence>
<protein>
    <submittedName>
        <fullName evidence="1">Uncharacterized protein</fullName>
    </submittedName>
</protein>
<accession>A0A181CAL6</accession>
<dbReference type="GeneID" id="85022026"/>
<dbReference type="KEGG" id="kre:GWK63_07660"/>
<sequence>MTTDHVLGAVLFAGIVVGNLVTLLATGLFLRRTAAGRRFLRDRLGPPPG</sequence>
<organism evidence="1 2">
    <name type="scientific">Komagataeibacter rhaeticus</name>
    <dbReference type="NCBI Taxonomy" id="215221"/>
    <lineage>
        <taxon>Bacteria</taxon>
        <taxon>Pseudomonadati</taxon>
        <taxon>Pseudomonadota</taxon>
        <taxon>Alphaproteobacteria</taxon>
        <taxon>Acetobacterales</taxon>
        <taxon>Acetobacteraceae</taxon>
        <taxon>Komagataeibacter</taxon>
    </lineage>
</organism>
<evidence type="ECO:0000313" key="1">
    <source>
        <dbReference type="EMBL" id="QIP35356.1"/>
    </source>
</evidence>
<dbReference type="EMBL" id="CP050139">
    <property type="protein sequence ID" value="QIP35356.1"/>
    <property type="molecule type" value="Genomic_DNA"/>
</dbReference>
<gene>
    <name evidence="1" type="ORF">GWK63_07660</name>
</gene>
<dbReference type="AlphaFoldDB" id="A0A181CAL6"/>
<dbReference type="RefSeq" id="WP_007398488.1">
    <property type="nucleotide sequence ID" value="NZ_CALMTF010000103.1"/>
</dbReference>
<proteinExistence type="predicted"/>
<keyword evidence="2" id="KW-1185">Reference proteome</keyword>
<reference evidence="1 2" key="1">
    <citation type="submission" date="2020-03" db="EMBL/GenBank/DDBJ databases">
        <title>Isolation of cellulose-producing strains, genome characterization and application of the synthesized cellulose films as an economical and sustainable material for piezoelectric sensor construction.</title>
        <authorList>
            <person name="Mangayil R.K."/>
        </authorList>
    </citation>
    <scope>NUCLEOTIDE SEQUENCE [LARGE SCALE GENOMIC DNA]</scope>
    <source>
        <strain evidence="1 2">ENS 9a1a</strain>
    </source>
</reference>
<dbReference type="Proteomes" id="UP000502533">
    <property type="component" value="Chromosome"/>
</dbReference>